<dbReference type="RefSeq" id="WP_187741215.1">
    <property type="nucleotide sequence ID" value="NZ_CP060825.1"/>
</dbReference>
<dbReference type="PROSITE" id="PS51257">
    <property type="entry name" value="PROKAR_LIPOPROTEIN"/>
    <property type="match status" value="1"/>
</dbReference>
<feature type="region of interest" description="Disordered" evidence="1">
    <location>
        <begin position="57"/>
        <end position="100"/>
    </location>
</feature>
<dbReference type="KEGG" id="sgj:IAG43_14855"/>
<keyword evidence="3" id="KW-1185">Reference proteome</keyword>
<evidence type="ECO:0000256" key="1">
    <source>
        <dbReference type="SAM" id="MobiDB-lite"/>
    </source>
</evidence>
<reference evidence="2 3" key="1">
    <citation type="submission" date="2020-08" db="EMBL/GenBank/DDBJ databases">
        <title>A novel species.</title>
        <authorList>
            <person name="Gao J."/>
        </authorList>
    </citation>
    <scope>NUCLEOTIDE SEQUENCE [LARGE SCALE GENOMIC DNA]</scope>
    <source>
        <strain evidence="2 3">CRPJ-33</strain>
    </source>
</reference>
<evidence type="ECO:0000313" key="2">
    <source>
        <dbReference type="EMBL" id="QNP64068.1"/>
    </source>
</evidence>
<gene>
    <name evidence="2" type="ORF">IAG43_14855</name>
</gene>
<feature type="compositionally biased region" description="Gly residues" evidence="1">
    <location>
        <begin position="60"/>
        <end position="78"/>
    </location>
</feature>
<dbReference type="Proteomes" id="UP000516230">
    <property type="component" value="Chromosome"/>
</dbReference>
<dbReference type="AlphaFoldDB" id="A0A7H0HU52"/>
<protein>
    <submittedName>
        <fullName evidence="2">Uncharacterized protein</fullName>
    </submittedName>
</protein>
<name>A0A7H0HU52_9ACTN</name>
<proteinExistence type="predicted"/>
<accession>A0A7H0HU52</accession>
<organism evidence="2 3">
    <name type="scientific">Streptomyces genisteinicus</name>
    <dbReference type="NCBI Taxonomy" id="2768068"/>
    <lineage>
        <taxon>Bacteria</taxon>
        <taxon>Bacillati</taxon>
        <taxon>Actinomycetota</taxon>
        <taxon>Actinomycetes</taxon>
        <taxon>Kitasatosporales</taxon>
        <taxon>Streptomycetaceae</taxon>
        <taxon>Streptomyces</taxon>
    </lineage>
</organism>
<sequence length="142" mass="13614">MPTGRDRGHRAPSVLGVLLGTLLVLAGCAWAAAAPAPAGGYGTAPALAAPAPAGAVAVGGDEGSGTVPGCGRGLPGGDDGARPGMPPRGAAAHEPPAATQQLPASLAGALPAWDDVRLARPAPRGPPPLCPPSPVLLSVLRV</sequence>
<dbReference type="EMBL" id="CP060825">
    <property type="protein sequence ID" value="QNP64068.1"/>
    <property type="molecule type" value="Genomic_DNA"/>
</dbReference>
<evidence type="ECO:0000313" key="3">
    <source>
        <dbReference type="Proteomes" id="UP000516230"/>
    </source>
</evidence>